<dbReference type="EMBL" id="OV696699">
    <property type="protein sequence ID" value="CAH1245181.1"/>
    <property type="molecule type" value="Genomic_DNA"/>
</dbReference>
<keyword evidence="2" id="KW-1185">Reference proteome</keyword>
<dbReference type="OrthoDB" id="10324474at2759"/>
<dbReference type="AlphaFoldDB" id="A0A8K0EE48"/>
<reference evidence="1" key="1">
    <citation type="submission" date="2022-01" db="EMBL/GenBank/DDBJ databases">
        <authorList>
            <person name="Braso-Vives M."/>
        </authorList>
    </citation>
    <scope>NUCLEOTIDE SEQUENCE</scope>
</reference>
<sequence length="69" mass="7760">MKVFTYDVSAFEEGAKVGVNGDTKPVEGVLVFTTWVDKGLLQKNLSLPHAEVDLTHLPSREKDLKKYIR</sequence>
<gene>
    <name evidence="1" type="primary">Hypp7443</name>
    <name evidence="1" type="ORF">BLAG_LOCUS7604</name>
</gene>
<evidence type="ECO:0000313" key="2">
    <source>
        <dbReference type="Proteomes" id="UP000838412"/>
    </source>
</evidence>
<name>A0A8K0EE48_BRALA</name>
<accession>A0A8K0EE48</accession>
<organism evidence="1 2">
    <name type="scientific">Branchiostoma lanceolatum</name>
    <name type="common">Common lancelet</name>
    <name type="synonym">Amphioxus lanceolatum</name>
    <dbReference type="NCBI Taxonomy" id="7740"/>
    <lineage>
        <taxon>Eukaryota</taxon>
        <taxon>Metazoa</taxon>
        <taxon>Chordata</taxon>
        <taxon>Cephalochordata</taxon>
        <taxon>Leptocardii</taxon>
        <taxon>Amphioxiformes</taxon>
        <taxon>Branchiostomatidae</taxon>
        <taxon>Branchiostoma</taxon>
    </lineage>
</organism>
<protein>
    <submittedName>
        <fullName evidence="1">Hypp7443 protein</fullName>
    </submittedName>
</protein>
<proteinExistence type="predicted"/>
<evidence type="ECO:0000313" key="1">
    <source>
        <dbReference type="EMBL" id="CAH1245181.1"/>
    </source>
</evidence>
<dbReference type="Proteomes" id="UP000838412">
    <property type="component" value="Chromosome 14"/>
</dbReference>